<evidence type="ECO:0000256" key="7">
    <source>
        <dbReference type="ARBA" id="ARBA00022576"/>
    </source>
</evidence>
<dbReference type="KEGG" id="pbf:CFX0092_B0462"/>
<dbReference type="NCBIfam" id="NF009897">
    <property type="entry name" value="PRK13357.1"/>
    <property type="match status" value="1"/>
</dbReference>
<dbReference type="GO" id="GO:0009099">
    <property type="term" value="P:L-valine biosynthetic process"/>
    <property type="evidence" value="ECO:0007669"/>
    <property type="project" value="UniProtKB-UniPathway"/>
</dbReference>
<keyword evidence="17" id="KW-1185">Reference proteome</keyword>
<evidence type="ECO:0000256" key="9">
    <source>
        <dbReference type="ARBA" id="ARBA00022679"/>
    </source>
</evidence>
<dbReference type="Gene3D" id="3.20.10.10">
    <property type="entry name" value="D-amino Acid Aminotransferase, subunit A, domain 2"/>
    <property type="match status" value="1"/>
</dbReference>
<proteinExistence type="inferred from homology"/>
<evidence type="ECO:0000256" key="3">
    <source>
        <dbReference type="ARBA" id="ARBA00004931"/>
    </source>
</evidence>
<dbReference type="PIRSF" id="PIRSF006468">
    <property type="entry name" value="BCAT1"/>
    <property type="match status" value="1"/>
</dbReference>
<dbReference type="AlphaFoldDB" id="A0A160T6K3"/>
<comment type="similarity">
    <text evidence="5">Belongs to the class-IV pyridoxal-phosphate-dependent aminotransferase family.</text>
</comment>
<dbReference type="UniPathway" id="UPA00049">
    <property type="reaction ID" value="UER00062"/>
</dbReference>
<keyword evidence="10" id="KW-0663">Pyridoxal phosphate</keyword>
<evidence type="ECO:0000256" key="11">
    <source>
        <dbReference type="ARBA" id="ARBA00023304"/>
    </source>
</evidence>
<gene>
    <name evidence="16" type="primary">ilvE</name>
    <name evidence="16" type="ORF">CFX0092_B0462</name>
</gene>
<comment type="cofactor">
    <cofactor evidence="1">
        <name>pyridoxal 5'-phosphate</name>
        <dbReference type="ChEBI" id="CHEBI:597326"/>
    </cofactor>
</comment>
<dbReference type="GO" id="GO:0052655">
    <property type="term" value="F:L-valine-2-oxoglutarate transaminase activity"/>
    <property type="evidence" value="ECO:0007669"/>
    <property type="project" value="RHEA"/>
</dbReference>
<keyword evidence="9 16" id="KW-0808">Transferase</keyword>
<dbReference type="CDD" id="cd01557">
    <property type="entry name" value="BCAT_beta_family"/>
    <property type="match status" value="1"/>
</dbReference>
<dbReference type="OrthoDB" id="9805628at2"/>
<dbReference type="PANTHER" id="PTHR11825:SF44">
    <property type="entry name" value="BRANCHED-CHAIN-AMINO-ACID AMINOTRANSFERASE"/>
    <property type="match status" value="1"/>
</dbReference>
<accession>A0A160T6K3</accession>
<dbReference type="InterPro" id="IPR001544">
    <property type="entry name" value="Aminotrans_IV"/>
</dbReference>
<dbReference type="GO" id="GO:0052656">
    <property type="term" value="F:L-isoleucine-2-oxoglutarate transaminase activity"/>
    <property type="evidence" value="ECO:0007669"/>
    <property type="project" value="RHEA"/>
</dbReference>
<evidence type="ECO:0000256" key="10">
    <source>
        <dbReference type="ARBA" id="ARBA00022898"/>
    </source>
</evidence>
<evidence type="ECO:0000256" key="13">
    <source>
        <dbReference type="ARBA" id="ARBA00048798"/>
    </source>
</evidence>
<comment type="pathway">
    <text evidence="4">Amino-acid biosynthesis; L-leucine biosynthesis; L-leucine from 3-methyl-2-oxobutanoate: step 4/4.</text>
</comment>
<comment type="catalytic activity">
    <reaction evidence="12">
        <text>L-valine + 2-oxoglutarate = 3-methyl-2-oxobutanoate + L-glutamate</text>
        <dbReference type="Rhea" id="RHEA:24813"/>
        <dbReference type="ChEBI" id="CHEBI:11851"/>
        <dbReference type="ChEBI" id="CHEBI:16810"/>
        <dbReference type="ChEBI" id="CHEBI:29985"/>
        <dbReference type="ChEBI" id="CHEBI:57762"/>
        <dbReference type="EC" id="2.6.1.42"/>
    </reaction>
</comment>
<evidence type="ECO:0000313" key="17">
    <source>
        <dbReference type="Proteomes" id="UP000215027"/>
    </source>
</evidence>
<evidence type="ECO:0000256" key="2">
    <source>
        <dbReference type="ARBA" id="ARBA00004824"/>
    </source>
</evidence>
<evidence type="ECO:0000256" key="14">
    <source>
        <dbReference type="ARBA" id="ARBA00049229"/>
    </source>
</evidence>
<keyword evidence="8" id="KW-0028">Amino-acid biosynthesis</keyword>
<keyword evidence="7 16" id="KW-0032">Aminotransferase</keyword>
<evidence type="ECO:0000256" key="12">
    <source>
        <dbReference type="ARBA" id="ARBA00048212"/>
    </source>
</evidence>
<evidence type="ECO:0000256" key="6">
    <source>
        <dbReference type="ARBA" id="ARBA00013053"/>
    </source>
</evidence>
<dbReference type="EC" id="2.6.1.42" evidence="6"/>
<dbReference type="RefSeq" id="WP_095045333.1">
    <property type="nucleotide sequence ID" value="NZ_LN890656.1"/>
</dbReference>
<dbReference type="InterPro" id="IPR005786">
    <property type="entry name" value="B_amino_transII"/>
</dbReference>
<name>A0A160T6K3_9CHLR</name>
<evidence type="ECO:0000256" key="5">
    <source>
        <dbReference type="ARBA" id="ARBA00009320"/>
    </source>
</evidence>
<organism evidence="16 17">
    <name type="scientific">Candidatus Promineifilum breve</name>
    <dbReference type="NCBI Taxonomy" id="1806508"/>
    <lineage>
        <taxon>Bacteria</taxon>
        <taxon>Bacillati</taxon>
        <taxon>Chloroflexota</taxon>
        <taxon>Ardenticatenia</taxon>
        <taxon>Candidatus Promineifilales</taxon>
        <taxon>Candidatus Promineifilaceae</taxon>
        <taxon>Candidatus Promineifilum</taxon>
    </lineage>
</organism>
<keyword evidence="11" id="KW-0100">Branched-chain amino acid biosynthesis</keyword>
<evidence type="ECO:0000256" key="8">
    <source>
        <dbReference type="ARBA" id="ARBA00022605"/>
    </source>
</evidence>
<evidence type="ECO:0000256" key="15">
    <source>
        <dbReference type="PIRSR" id="PIRSR006468-1"/>
    </source>
</evidence>
<dbReference type="InterPro" id="IPR036038">
    <property type="entry name" value="Aminotransferase-like"/>
</dbReference>
<dbReference type="UniPathway" id="UPA00047">
    <property type="reaction ID" value="UER00058"/>
</dbReference>
<dbReference type="Pfam" id="PF01063">
    <property type="entry name" value="Aminotran_4"/>
    <property type="match status" value="1"/>
</dbReference>
<evidence type="ECO:0000313" key="16">
    <source>
        <dbReference type="EMBL" id="CUS05996.1"/>
    </source>
</evidence>
<evidence type="ECO:0000256" key="4">
    <source>
        <dbReference type="ARBA" id="ARBA00005072"/>
    </source>
</evidence>
<dbReference type="InterPro" id="IPR043132">
    <property type="entry name" value="BCAT-like_C"/>
</dbReference>
<reference evidence="16" key="1">
    <citation type="submission" date="2016-01" db="EMBL/GenBank/DDBJ databases">
        <authorList>
            <person name="Mcilroy J.S."/>
            <person name="Karst M S."/>
            <person name="Albertsen M."/>
        </authorList>
    </citation>
    <scope>NUCLEOTIDE SEQUENCE</scope>
    <source>
        <strain evidence="16">Cfx-K</strain>
    </source>
</reference>
<feature type="modified residue" description="N6-(pyridoxal phosphate)lysine" evidence="15">
    <location>
        <position position="195"/>
    </location>
</feature>
<comment type="catalytic activity">
    <reaction evidence="13">
        <text>L-isoleucine + 2-oxoglutarate = (S)-3-methyl-2-oxopentanoate + L-glutamate</text>
        <dbReference type="Rhea" id="RHEA:24801"/>
        <dbReference type="ChEBI" id="CHEBI:16810"/>
        <dbReference type="ChEBI" id="CHEBI:29985"/>
        <dbReference type="ChEBI" id="CHEBI:35146"/>
        <dbReference type="ChEBI" id="CHEBI:58045"/>
        <dbReference type="EC" id="2.6.1.42"/>
    </reaction>
</comment>
<dbReference type="SUPFAM" id="SSF56752">
    <property type="entry name" value="D-aminoacid aminotransferase-like PLP-dependent enzymes"/>
    <property type="match status" value="1"/>
</dbReference>
<dbReference type="GO" id="GO:0052654">
    <property type="term" value="F:L-leucine-2-oxoglutarate transaminase activity"/>
    <property type="evidence" value="ECO:0007669"/>
    <property type="project" value="RHEA"/>
</dbReference>
<comment type="pathway">
    <text evidence="2">Amino-acid biosynthesis; L-isoleucine biosynthesis; L-isoleucine from 2-oxobutanoate: step 4/4.</text>
</comment>
<dbReference type="Proteomes" id="UP000215027">
    <property type="component" value="Chromosome II"/>
</dbReference>
<dbReference type="Gene3D" id="3.30.470.10">
    <property type="match status" value="1"/>
</dbReference>
<dbReference type="GO" id="GO:0009098">
    <property type="term" value="P:L-leucine biosynthetic process"/>
    <property type="evidence" value="ECO:0007669"/>
    <property type="project" value="UniProtKB-UniPathway"/>
</dbReference>
<comment type="catalytic activity">
    <reaction evidence="14">
        <text>L-leucine + 2-oxoglutarate = 4-methyl-2-oxopentanoate + L-glutamate</text>
        <dbReference type="Rhea" id="RHEA:18321"/>
        <dbReference type="ChEBI" id="CHEBI:16810"/>
        <dbReference type="ChEBI" id="CHEBI:17865"/>
        <dbReference type="ChEBI" id="CHEBI:29985"/>
        <dbReference type="ChEBI" id="CHEBI:57427"/>
        <dbReference type="EC" id="2.6.1.42"/>
    </reaction>
</comment>
<comment type="pathway">
    <text evidence="3">Amino-acid biosynthesis; L-valine biosynthesis; L-valine from pyruvate: step 4/4.</text>
</comment>
<evidence type="ECO:0000256" key="1">
    <source>
        <dbReference type="ARBA" id="ARBA00001933"/>
    </source>
</evidence>
<dbReference type="InterPro" id="IPR033939">
    <property type="entry name" value="BCAT_family"/>
</dbReference>
<dbReference type="NCBIfam" id="TIGR01123">
    <property type="entry name" value="ilvE_II"/>
    <property type="match status" value="1"/>
</dbReference>
<dbReference type="EMBL" id="LN890656">
    <property type="protein sequence ID" value="CUS05996.1"/>
    <property type="molecule type" value="Genomic_DNA"/>
</dbReference>
<dbReference type="GO" id="GO:0009097">
    <property type="term" value="P:isoleucine biosynthetic process"/>
    <property type="evidence" value="ECO:0007669"/>
    <property type="project" value="UniProtKB-UniPathway"/>
</dbReference>
<sequence>MEIQVLPVAADQLRQPPKADYGFCVTFANRMFTQHYTRDRGWHDAKIEPFAPFSLSPATSSLHYAQMIFEGMKAYRRADGRINLFRPWDNTRRFNNSALRMAMPVVDEEEHLAAICKLINIEDEWVPSQADASLYIRPTMIATETMLGVRAGAAYLHFVIISPVGPYFSEGFNPVSVYITDAYARAVRGGVGEAKTGGNYAASLFAGEDARRKGYSQVLWLDAIERRYVEEVGAMNICFVYDGRRIVTPSLTGSILPGVTRRSVIELGRHLGYEVEEAMIDVHEMLADVKSGRITEVFGSGTAAVIAPVGKFGFHDEEIAISDGQTGPVARELFEHLTDIQYGRAPDPFGWVYTISPNGH</sequence>
<dbReference type="InterPro" id="IPR043131">
    <property type="entry name" value="BCAT-like_N"/>
</dbReference>
<dbReference type="PANTHER" id="PTHR11825">
    <property type="entry name" value="SUBGROUP IIII AMINOTRANSFERASE"/>
    <property type="match status" value="1"/>
</dbReference>
<dbReference type="UniPathway" id="UPA00048">
    <property type="reaction ID" value="UER00073"/>
</dbReference>
<protein>
    <recommendedName>
        <fullName evidence="6">branched-chain-amino-acid transaminase</fullName>
        <ecNumber evidence="6">2.6.1.42</ecNumber>
    </recommendedName>
</protein>